<feature type="domain" description="Agenet" evidence="2">
    <location>
        <begin position="1682"/>
        <end position="1747"/>
    </location>
</feature>
<feature type="region of interest" description="Disordered" evidence="1">
    <location>
        <begin position="2092"/>
        <end position="2136"/>
    </location>
</feature>
<feature type="region of interest" description="Disordered" evidence="1">
    <location>
        <begin position="289"/>
        <end position="314"/>
    </location>
</feature>
<reference evidence="3 4" key="1">
    <citation type="submission" date="2023-10" db="EMBL/GenBank/DDBJ databases">
        <title>Chromosome-scale genome assembly provides insights into flower coloration mechanisms of Canna indica.</title>
        <authorList>
            <person name="Li C."/>
        </authorList>
    </citation>
    <scope>NUCLEOTIDE SEQUENCE [LARGE SCALE GENOMIC DNA]</scope>
    <source>
        <tissue evidence="3">Flower</tissue>
    </source>
</reference>
<feature type="region of interest" description="Disordered" evidence="1">
    <location>
        <begin position="771"/>
        <end position="842"/>
    </location>
</feature>
<feature type="compositionally biased region" description="Low complexity" evidence="1">
    <location>
        <begin position="998"/>
        <end position="1008"/>
    </location>
</feature>
<evidence type="ECO:0000313" key="4">
    <source>
        <dbReference type="Proteomes" id="UP001327560"/>
    </source>
</evidence>
<feature type="compositionally biased region" description="Polar residues" evidence="1">
    <location>
        <begin position="293"/>
        <end position="314"/>
    </location>
</feature>
<feature type="region of interest" description="Disordered" evidence="1">
    <location>
        <begin position="1294"/>
        <end position="1342"/>
    </location>
</feature>
<keyword evidence="4" id="KW-1185">Reference proteome</keyword>
<dbReference type="CDD" id="cd20405">
    <property type="entry name" value="Tudor_Agenet_AtDUF_rpt1_3"/>
    <property type="match status" value="1"/>
</dbReference>
<feature type="region of interest" description="Disordered" evidence="1">
    <location>
        <begin position="741"/>
        <end position="760"/>
    </location>
</feature>
<feature type="compositionally biased region" description="Basic and acidic residues" evidence="1">
    <location>
        <begin position="2115"/>
        <end position="2127"/>
    </location>
</feature>
<feature type="region of interest" description="Disordered" evidence="1">
    <location>
        <begin position="703"/>
        <end position="730"/>
    </location>
</feature>
<feature type="compositionally biased region" description="Polar residues" evidence="1">
    <location>
        <begin position="749"/>
        <end position="760"/>
    </location>
</feature>
<feature type="region of interest" description="Disordered" evidence="1">
    <location>
        <begin position="660"/>
        <end position="686"/>
    </location>
</feature>
<dbReference type="Pfam" id="PF05641">
    <property type="entry name" value="Agenet"/>
    <property type="match status" value="1"/>
</dbReference>
<feature type="region of interest" description="Disordered" evidence="1">
    <location>
        <begin position="1136"/>
        <end position="1157"/>
    </location>
</feature>
<feature type="region of interest" description="Disordered" evidence="1">
    <location>
        <begin position="1986"/>
        <end position="2020"/>
    </location>
</feature>
<evidence type="ECO:0000259" key="2">
    <source>
        <dbReference type="SMART" id="SM00743"/>
    </source>
</evidence>
<proteinExistence type="predicted"/>
<feature type="compositionally biased region" description="Basic and acidic residues" evidence="1">
    <location>
        <begin position="977"/>
        <end position="990"/>
    </location>
</feature>
<dbReference type="InterPro" id="IPR055274">
    <property type="entry name" value="SWO1"/>
</dbReference>
<dbReference type="PANTHER" id="PTHR48429:SF1">
    <property type="entry name" value="AGENET DOMAIN-CONTAINING PROTEIN"/>
    <property type="match status" value="1"/>
</dbReference>
<feature type="region of interest" description="Disordered" evidence="1">
    <location>
        <begin position="858"/>
        <end position="887"/>
    </location>
</feature>
<feature type="region of interest" description="Disordered" evidence="1">
    <location>
        <begin position="2033"/>
        <end position="2056"/>
    </location>
</feature>
<feature type="domain" description="Agenet" evidence="2">
    <location>
        <begin position="1772"/>
        <end position="1830"/>
    </location>
</feature>
<dbReference type="InterPro" id="IPR008395">
    <property type="entry name" value="Agenet-like_dom"/>
</dbReference>
<feature type="compositionally biased region" description="Low complexity" evidence="1">
    <location>
        <begin position="1326"/>
        <end position="1340"/>
    </location>
</feature>
<organism evidence="3 4">
    <name type="scientific">Canna indica</name>
    <name type="common">Indian-shot</name>
    <dbReference type="NCBI Taxonomy" id="4628"/>
    <lineage>
        <taxon>Eukaryota</taxon>
        <taxon>Viridiplantae</taxon>
        <taxon>Streptophyta</taxon>
        <taxon>Embryophyta</taxon>
        <taxon>Tracheophyta</taxon>
        <taxon>Spermatophyta</taxon>
        <taxon>Magnoliopsida</taxon>
        <taxon>Liliopsida</taxon>
        <taxon>Zingiberales</taxon>
        <taxon>Cannaceae</taxon>
        <taxon>Canna</taxon>
    </lineage>
</organism>
<evidence type="ECO:0000313" key="3">
    <source>
        <dbReference type="EMBL" id="WOL06241.1"/>
    </source>
</evidence>
<dbReference type="SMART" id="SM00743">
    <property type="entry name" value="Agenet"/>
    <property type="match status" value="2"/>
</dbReference>
<sequence>MDCDDNDFQNQNFQLIGEDNDEFPRSLQPYDPPKFEIDDHFHSHLRFDSLAETGLFLGIQGEENNWIEEFSPRNTAIEFGSSTSQTCSISVHDNIWSNAPSSESSQMLVKSVGDDEISPRVMNRGAEAHAVDDSSRTEEKSVAHTDSTHSTEKLHNSSLGSNDVVGIEEPKVSPQTQEAETSEALLSTSTLDKKFDSTGKVVASPFNVSEELTSSSGGVSKSCLDSGELINVVQSKEPLDKCSARNSSPDDCGCTVNKGPETNLSCNSQDGALVLSTENATIRTGKLDDMSERSNFLQSENKQKETSSNQFGDSTLNDCHFRDETLNTHACVIEDSSDLVSSIDSLMLPNEGSSNTEFLKNSDGLLEAIAYQVKVLNKDPKVGDNSSTCIEELPSVAMERDGTVMRKSVEVGVENSPELCNVPEPAHFGQGLCEFISKEDGLNPHSSSTKESQLIGLGEERDPSASKADISDNCTELSSSDMEVKVEFSCPMKAETRVAEAKDFNGYRIDPPSSNNSDIVQTEKGAEAECLESVTEEPTGNLDASELAILKEPCATLLDNAENKVSSSIHDKLAPMSETNSVELAILKEPCATLLDNAENKVSSSIHDKLAPMSETNSAVTELNEIENNVHLDKDKSSKLIDSSQTEFKSFSAFIENTEISSSDTQSSVADLDSEGAKLPSNDYSTNAHKLQPEVEAIAEEKQVTAPSIAELHSDEKDEQVYPLSDIRSSTNTNNQITAVADSDANDLPLNNCSDGPETANNVVRLDSSAGVSSLATDKNTEEKSTNLAPTNNSDKPKFPETEFDTSHNGRDNLPKPTLPESNVESCLLDPEGGKQSSCEPNCGSPTVISCNERTLKEMEHRESNSSFQDPAGPASETTRSSDSFKGIIEDSKVSTASEDDGNFTFVVQPDTDISKKESNKDQQLLCKIQSLEQPQVPKENSQECQNVTFIESTSSFRSVEEKKKPASARATRKVGTPKDVKEKSQEKQGRGRKKAPRSSTSPASSRVTRSKTDTEGIQQCLYGGTNIAKSSCSPNIQTSNLPDLNTSAPLLFHQPFTDSQQVQLRAQIFVYGSLIQGVLPDEACMIPAFGGSDGGRSLWEQAWRAASERFLNQKSPPNTSGTHLHYHSEGVTCSPLQSKALNSPAGRRDSKVPVSSIQSPIVSLQSPLQSSSNDGLPSSITRGIHFESNQSPSPFHSYQTSQIRQYLTNSTPWLSPSPQHTSWVFSSQSSPFDSNTQYSASATTEIAQVTPSRDSSKARMTNVQLASPSVSLPNQGAASVSAALAVSVVAPNKEATPVSTKNTSVGEKSRKRKKISASEELLPKFSFSQPQPESASAPSTINNLPNPSCLSLSSTSQSTVTSTCPVSATSHATTMPYLQLFGSGDPQHRVIFSKEAFSHIEQSKMQADNASSSAAAAVRHSQVIWEQMAAGRKTGFASEVEEKLASAAVAAAAAASVAKAAAEVAKVASEAALQAKLMADDALNSSITGNITKNSDINLDVDKKMLTSIPASVPKGKDKISGLSIISAARETTRKRVEAASAAIKRAENMDAIARAAEMAVEAVSQVGTIIAMGDPVPFSINELLIAGPDNHWKLHCMTMKNGTETNAQAKENLGLHVTDNHEAFTKQSNNGSTHSGRRKVSLVEMPPNNQKSILLQESHEVHGLENGSNAGPARDPMKGIGIQKGSLVEVVGDEEGRRGTWFSALVVDVKDDKAYVCYNDLSGEGHDKLKEWVPLKSKSDQPPRIRLAHRVLEAKPEVTRKRRREAVGNITWAVGDRVDAWIRDGWREGVVTEKNQDDETKLTVHFPAGGDTTIVSTWSLRPSLIWNGGQWIECPRAKEVTLESYQGDTPLGKRQKLGQPDVKSKSDISDEGTMIVSRNIHANESGKLEERQPLNLSANDVIFSVGKNVVEENNNGTLKVRRAGLQKDGSKVVFGVPKPGKKRKFMEVSKHYTADKKTEKATESSDSMKFTKYLIPQASQLWRNSSKGDVKGKQTINSNTRGSKSLRSQNIQAKSNVDKDKSITTISVSNRVESSLRTSSTQEKNNSLEAASFTHPPGKVDIAVVESSMQPVPAIPSSNKRRPLSVEAEMGEKEKTSAVDQFSSSELQGFENPGKRSADIMEPRRSNRRIQPTSRLLEGLQSALIISKSPTIPHDRVAKSLHKGVSASRGQSHG</sequence>
<feature type="region of interest" description="Disordered" evidence="1">
    <location>
        <begin position="120"/>
        <end position="165"/>
    </location>
</feature>
<feature type="compositionally biased region" description="Polar residues" evidence="1">
    <location>
        <begin position="660"/>
        <end position="669"/>
    </location>
</feature>
<feature type="compositionally biased region" description="Polar residues" evidence="1">
    <location>
        <begin position="1298"/>
        <end position="1307"/>
    </location>
</feature>
<feature type="region of interest" description="Disordered" evidence="1">
    <location>
        <begin position="2152"/>
        <end position="2176"/>
    </location>
</feature>
<feature type="compositionally biased region" description="Basic and acidic residues" evidence="1">
    <location>
        <begin position="795"/>
        <end position="814"/>
    </location>
</feature>
<feature type="region of interest" description="Disordered" evidence="1">
    <location>
        <begin position="442"/>
        <end position="470"/>
    </location>
</feature>
<feature type="compositionally biased region" description="Polar residues" evidence="1">
    <location>
        <begin position="2033"/>
        <end position="2051"/>
    </location>
</feature>
<dbReference type="PANTHER" id="PTHR48429">
    <property type="entry name" value="AGENET DOMAIN-CONTAINING PROTEIN"/>
    <property type="match status" value="1"/>
</dbReference>
<protein>
    <recommendedName>
        <fullName evidence="2">Agenet domain-containing protein</fullName>
    </recommendedName>
</protein>
<feature type="region of interest" description="Disordered" evidence="1">
    <location>
        <begin position="955"/>
        <end position="1016"/>
    </location>
</feature>
<feature type="compositionally biased region" description="Basic and acidic residues" evidence="1">
    <location>
        <begin position="126"/>
        <end position="155"/>
    </location>
</feature>
<dbReference type="CDD" id="cd20403">
    <property type="entry name" value="Tudor_Agenet_FMRP-like_rpt2"/>
    <property type="match status" value="1"/>
</dbReference>
<name>A0AAQ3QEB5_9LILI</name>
<feature type="compositionally biased region" description="Polar residues" evidence="1">
    <location>
        <begin position="2100"/>
        <end position="2109"/>
    </location>
</feature>
<dbReference type="Proteomes" id="UP001327560">
    <property type="component" value="Chromosome 4"/>
</dbReference>
<accession>A0AAQ3QEB5</accession>
<feature type="region of interest" description="Disordered" evidence="1">
    <location>
        <begin position="1850"/>
        <end position="1870"/>
    </location>
</feature>
<gene>
    <name evidence="3" type="ORF">Cni_G14973</name>
</gene>
<dbReference type="EMBL" id="CP136893">
    <property type="protein sequence ID" value="WOL06241.1"/>
    <property type="molecule type" value="Genomic_DNA"/>
</dbReference>
<feature type="compositionally biased region" description="Polar residues" evidence="1">
    <location>
        <begin position="1996"/>
        <end position="2017"/>
    </location>
</feature>
<evidence type="ECO:0000256" key="1">
    <source>
        <dbReference type="SAM" id="MobiDB-lite"/>
    </source>
</evidence>
<dbReference type="InterPro" id="IPR014002">
    <property type="entry name" value="Agenet_dom_plant"/>
</dbReference>